<keyword evidence="2" id="KW-1185">Reference proteome</keyword>
<comment type="caution">
    <text evidence="1">The sequence shown here is derived from an EMBL/GenBank/DDBJ whole genome shotgun (WGS) entry which is preliminary data.</text>
</comment>
<organism evidence="1 2">
    <name type="scientific">Planosporangium mesophilum</name>
    <dbReference type="NCBI Taxonomy" id="689768"/>
    <lineage>
        <taxon>Bacteria</taxon>
        <taxon>Bacillati</taxon>
        <taxon>Actinomycetota</taxon>
        <taxon>Actinomycetes</taxon>
        <taxon>Micromonosporales</taxon>
        <taxon>Micromonosporaceae</taxon>
        <taxon>Planosporangium</taxon>
    </lineage>
</organism>
<sequence length="72" mass="8278">MALHEEFLDDVAELLQGRLPFYEPSHRQGRDPAENDPLGIWLIWAHLGPAAAWRAPQPSRTRLVRFTWYGPG</sequence>
<proteinExistence type="predicted"/>
<accession>A0A8J3TI15</accession>
<dbReference type="Proteomes" id="UP000599074">
    <property type="component" value="Unassembled WGS sequence"/>
</dbReference>
<name>A0A8J3TI15_9ACTN</name>
<reference evidence="1" key="1">
    <citation type="submission" date="2021-01" db="EMBL/GenBank/DDBJ databases">
        <title>Whole genome shotgun sequence of Planosporangium mesophilum NBRC 109066.</title>
        <authorList>
            <person name="Komaki H."/>
            <person name="Tamura T."/>
        </authorList>
    </citation>
    <scope>NUCLEOTIDE SEQUENCE</scope>
    <source>
        <strain evidence="1">NBRC 109066</strain>
    </source>
</reference>
<dbReference type="EMBL" id="BOON01000067">
    <property type="protein sequence ID" value="GII26132.1"/>
    <property type="molecule type" value="Genomic_DNA"/>
</dbReference>
<protein>
    <submittedName>
        <fullName evidence="1">Uncharacterized protein</fullName>
    </submittedName>
</protein>
<evidence type="ECO:0000313" key="1">
    <source>
        <dbReference type="EMBL" id="GII26132.1"/>
    </source>
</evidence>
<dbReference type="AlphaFoldDB" id="A0A8J3TI15"/>
<gene>
    <name evidence="1" type="ORF">Pme01_57290</name>
</gene>
<evidence type="ECO:0000313" key="2">
    <source>
        <dbReference type="Proteomes" id="UP000599074"/>
    </source>
</evidence>